<keyword evidence="2 6" id="KW-0698">rRNA processing</keyword>
<evidence type="ECO:0000313" key="8">
    <source>
        <dbReference type="Proteomes" id="UP000268313"/>
    </source>
</evidence>
<dbReference type="PANTHER" id="PTHR31760">
    <property type="entry name" value="S-ADENOSYL-L-METHIONINE-DEPENDENT METHYLTRANSFERASES SUPERFAMILY PROTEIN"/>
    <property type="match status" value="1"/>
</dbReference>
<dbReference type="EC" id="2.1.1.-" evidence="6"/>
<evidence type="ECO:0000256" key="1">
    <source>
        <dbReference type="ARBA" id="ARBA00022490"/>
    </source>
</evidence>
<keyword evidence="1 6" id="KW-0963">Cytoplasm</keyword>
<organism evidence="7 8">
    <name type="scientific">Corallococcus carmarthensis</name>
    <dbReference type="NCBI Taxonomy" id="2316728"/>
    <lineage>
        <taxon>Bacteria</taxon>
        <taxon>Pseudomonadati</taxon>
        <taxon>Myxococcota</taxon>
        <taxon>Myxococcia</taxon>
        <taxon>Myxococcales</taxon>
        <taxon>Cystobacterineae</taxon>
        <taxon>Myxococcaceae</taxon>
        <taxon>Corallococcus</taxon>
    </lineage>
</organism>
<evidence type="ECO:0000313" key="7">
    <source>
        <dbReference type="EMBL" id="RKG99499.1"/>
    </source>
</evidence>
<dbReference type="Proteomes" id="UP000268313">
    <property type="component" value="Unassembled WGS sequence"/>
</dbReference>
<dbReference type="OrthoDB" id="9808773at2"/>
<keyword evidence="3 6" id="KW-0489">Methyltransferase</keyword>
<evidence type="ECO:0000256" key="4">
    <source>
        <dbReference type="ARBA" id="ARBA00022679"/>
    </source>
</evidence>
<gene>
    <name evidence="6 7" type="primary">rsmG</name>
    <name evidence="7" type="ORF">D7X32_26260</name>
</gene>
<dbReference type="AlphaFoldDB" id="A0A3A8JUW2"/>
<comment type="caution">
    <text evidence="7">The sequence shown here is derived from an EMBL/GenBank/DDBJ whole genome shotgun (WGS) entry which is preliminary data.</text>
</comment>
<feature type="binding site" evidence="6">
    <location>
        <position position="148"/>
    </location>
    <ligand>
        <name>S-adenosyl-L-methionine</name>
        <dbReference type="ChEBI" id="CHEBI:59789"/>
    </ligand>
</feature>
<dbReference type="PIRSF" id="PIRSF003078">
    <property type="entry name" value="GidB"/>
    <property type="match status" value="1"/>
</dbReference>
<accession>A0A3A8JUW2</accession>
<dbReference type="HAMAP" id="MF_00074">
    <property type="entry name" value="16SrRNA_methyltr_G"/>
    <property type="match status" value="1"/>
</dbReference>
<comment type="function">
    <text evidence="6">Specifically methylates the N7 position of a guanine in 16S rRNA.</text>
</comment>
<dbReference type="RefSeq" id="WP_120605311.1">
    <property type="nucleotide sequence ID" value="NZ_RAWE01000112.1"/>
</dbReference>
<evidence type="ECO:0000256" key="5">
    <source>
        <dbReference type="ARBA" id="ARBA00022691"/>
    </source>
</evidence>
<dbReference type="EMBL" id="RAWE01000112">
    <property type="protein sequence ID" value="RKG99499.1"/>
    <property type="molecule type" value="Genomic_DNA"/>
</dbReference>
<sequence length="217" mass="22776">MDNARFADQLASGCSALGVTVGPDVGPQLQRLMAELLKWNAKVNLTAITAPEEVLEKHFLDSLAVLPEVTGATSLLDLGAGAGFPGLPLKLVLPSMGVTLVDTVGKKVAFIKAAAASLGLTGVRGLHARAEGKPETEGIPRAQVLIARAFMDLPDWLGLAPAYVEEGGRVVAMLGKAQTDAELQARAAERNLRVVSARAYRLPFSGAERQVAVFAKQ</sequence>
<comment type="subcellular location">
    <subcellularLocation>
        <location evidence="6">Cytoplasm</location>
    </subcellularLocation>
</comment>
<keyword evidence="8" id="KW-1185">Reference proteome</keyword>
<protein>
    <recommendedName>
        <fullName evidence="6">Ribosomal RNA small subunit methyltransferase G</fullName>
        <ecNumber evidence="6">2.1.1.-</ecNumber>
    </recommendedName>
    <alternativeName>
        <fullName evidence="6">16S rRNA 7-methylguanosine methyltransferase</fullName>
        <shortName evidence="6">16S rRNA m7G methyltransferase</shortName>
    </alternativeName>
</protein>
<dbReference type="InterPro" id="IPR029063">
    <property type="entry name" value="SAM-dependent_MTases_sf"/>
</dbReference>
<dbReference type="GO" id="GO:0005829">
    <property type="term" value="C:cytosol"/>
    <property type="evidence" value="ECO:0007669"/>
    <property type="project" value="TreeGrafter"/>
</dbReference>
<evidence type="ECO:0000256" key="3">
    <source>
        <dbReference type="ARBA" id="ARBA00022603"/>
    </source>
</evidence>
<evidence type="ECO:0000256" key="6">
    <source>
        <dbReference type="HAMAP-Rule" id="MF_00074"/>
    </source>
</evidence>
<keyword evidence="4 6" id="KW-0808">Transferase</keyword>
<keyword evidence="5 6" id="KW-0949">S-adenosyl-L-methionine</keyword>
<dbReference type="Gene3D" id="3.40.50.150">
    <property type="entry name" value="Vaccinia Virus protein VP39"/>
    <property type="match status" value="1"/>
</dbReference>
<feature type="binding site" evidence="6">
    <location>
        <position position="79"/>
    </location>
    <ligand>
        <name>S-adenosyl-L-methionine</name>
        <dbReference type="ChEBI" id="CHEBI:59789"/>
    </ligand>
</feature>
<feature type="binding site" evidence="6">
    <location>
        <position position="84"/>
    </location>
    <ligand>
        <name>S-adenosyl-L-methionine</name>
        <dbReference type="ChEBI" id="CHEBI:59789"/>
    </ligand>
</feature>
<evidence type="ECO:0000256" key="2">
    <source>
        <dbReference type="ARBA" id="ARBA00022552"/>
    </source>
</evidence>
<comment type="similarity">
    <text evidence="6">Belongs to the methyltransferase superfamily. RNA methyltransferase RsmG family.</text>
</comment>
<dbReference type="GO" id="GO:0070043">
    <property type="term" value="F:rRNA (guanine-N7-)-methyltransferase activity"/>
    <property type="evidence" value="ECO:0007669"/>
    <property type="project" value="UniProtKB-UniRule"/>
</dbReference>
<dbReference type="NCBIfam" id="TIGR00138">
    <property type="entry name" value="rsmG_gidB"/>
    <property type="match status" value="1"/>
</dbReference>
<feature type="binding site" evidence="6">
    <location>
        <begin position="130"/>
        <end position="131"/>
    </location>
    <ligand>
        <name>S-adenosyl-L-methionine</name>
        <dbReference type="ChEBI" id="CHEBI:59789"/>
    </ligand>
</feature>
<comment type="caution">
    <text evidence="6">Lacks conserved residue(s) required for the propagation of feature annotation.</text>
</comment>
<dbReference type="SUPFAM" id="SSF53335">
    <property type="entry name" value="S-adenosyl-L-methionine-dependent methyltransferases"/>
    <property type="match status" value="1"/>
</dbReference>
<reference evidence="8" key="1">
    <citation type="submission" date="2018-09" db="EMBL/GenBank/DDBJ databases">
        <authorList>
            <person name="Livingstone P.G."/>
            <person name="Whitworth D.E."/>
        </authorList>
    </citation>
    <scope>NUCLEOTIDE SEQUENCE [LARGE SCALE GENOMIC DNA]</scope>
    <source>
        <strain evidence="8">CA043D</strain>
    </source>
</reference>
<proteinExistence type="inferred from homology"/>
<name>A0A3A8JUW2_9BACT</name>
<dbReference type="PANTHER" id="PTHR31760:SF0">
    <property type="entry name" value="S-ADENOSYL-L-METHIONINE-DEPENDENT METHYLTRANSFERASES SUPERFAMILY PROTEIN"/>
    <property type="match status" value="1"/>
</dbReference>
<dbReference type="Pfam" id="PF02527">
    <property type="entry name" value="GidB"/>
    <property type="match status" value="1"/>
</dbReference>
<dbReference type="InterPro" id="IPR003682">
    <property type="entry name" value="rRNA_ssu_MeTfrase_G"/>
</dbReference>